<protein>
    <submittedName>
        <fullName evidence="1">Uncharacterized protein</fullName>
    </submittedName>
</protein>
<accession>A0A164Y046</accession>
<evidence type="ECO:0000313" key="2">
    <source>
        <dbReference type="Proteomes" id="UP000076858"/>
    </source>
</evidence>
<comment type="caution">
    <text evidence="1">The sequence shown here is derived from an EMBL/GenBank/DDBJ whole genome shotgun (WGS) entry which is preliminary data.</text>
</comment>
<evidence type="ECO:0000313" key="1">
    <source>
        <dbReference type="EMBL" id="KZS14739.1"/>
    </source>
</evidence>
<reference evidence="1 2" key="1">
    <citation type="submission" date="2016-03" db="EMBL/GenBank/DDBJ databases">
        <title>EvidentialGene: Evidence-directed Construction of Genes on Genomes.</title>
        <authorList>
            <person name="Gilbert D.G."/>
            <person name="Choi J.-H."/>
            <person name="Mockaitis K."/>
            <person name="Colbourne J."/>
            <person name="Pfrender M."/>
        </authorList>
    </citation>
    <scope>NUCLEOTIDE SEQUENCE [LARGE SCALE GENOMIC DNA]</scope>
    <source>
        <strain evidence="1 2">Xinb3</strain>
        <tissue evidence="1">Complete organism</tissue>
    </source>
</reference>
<proteinExistence type="predicted"/>
<organism evidence="1 2">
    <name type="scientific">Daphnia magna</name>
    <dbReference type="NCBI Taxonomy" id="35525"/>
    <lineage>
        <taxon>Eukaryota</taxon>
        <taxon>Metazoa</taxon>
        <taxon>Ecdysozoa</taxon>
        <taxon>Arthropoda</taxon>
        <taxon>Crustacea</taxon>
        <taxon>Branchiopoda</taxon>
        <taxon>Diplostraca</taxon>
        <taxon>Cladocera</taxon>
        <taxon>Anomopoda</taxon>
        <taxon>Daphniidae</taxon>
        <taxon>Daphnia</taxon>
    </lineage>
</organism>
<dbReference type="Proteomes" id="UP000076858">
    <property type="component" value="Unassembled WGS sequence"/>
</dbReference>
<gene>
    <name evidence="1" type="ORF">APZ42_020145</name>
</gene>
<sequence>MRKQIMSGGIEPLIEGNMYVSIRHTHTHKGRAFEMWQLTAGMASGRLGISSTRKVFPTPHVFLCFPVESNRQNEKYQF</sequence>
<dbReference type="AlphaFoldDB" id="A0A164Y046"/>
<dbReference type="EMBL" id="LRGB01000944">
    <property type="protein sequence ID" value="KZS14739.1"/>
    <property type="molecule type" value="Genomic_DNA"/>
</dbReference>
<name>A0A164Y046_9CRUS</name>
<keyword evidence="2" id="KW-1185">Reference proteome</keyword>